<accession>A0AAD6A1Y7</accession>
<dbReference type="GO" id="GO:0009055">
    <property type="term" value="F:electron transfer activity"/>
    <property type="evidence" value="ECO:0007669"/>
    <property type="project" value="TreeGrafter"/>
</dbReference>
<evidence type="ECO:0000256" key="2">
    <source>
        <dbReference type="ARBA" id="ARBA00022723"/>
    </source>
</evidence>
<dbReference type="GO" id="GO:0051537">
    <property type="term" value="F:2 iron, 2 sulfur cluster binding"/>
    <property type="evidence" value="ECO:0007669"/>
    <property type="project" value="UniProtKB-KW"/>
</dbReference>
<keyword evidence="4" id="KW-0411">Iron-sulfur</keyword>
<gene>
    <name evidence="5" type="ORF">LUZ61_011906</name>
</gene>
<evidence type="ECO:0000256" key="4">
    <source>
        <dbReference type="ARBA" id="ARBA00023014"/>
    </source>
</evidence>
<dbReference type="GO" id="GO:0005739">
    <property type="term" value="C:mitochondrion"/>
    <property type="evidence" value="ECO:0007669"/>
    <property type="project" value="TreeGrafter"/>
</dbReference>
<dbReference type="SUPFAM" id="SSF54292">
    <property type="entry name" value="2Fe-2S ferredoxin-like"/>
    <property type="match status" value="1"/>
</dbReference>
<name>A0AAD6A1Y7_9POAL</name>
<evidence type="ECO:0008006" key="7">
    <source>
        <dbReference type="Google" id="ProtNLM"/>
    </source>
</evidence>
<dbReference type="PANTHER" id="PTHR23426:SF35">
    <property type="entry name" value="2FE-2S FERREDOXIN-LIKE SUPERFAMILY PROTEIN"/>
    <property type="match status" value="1"/>
</dbReference>
<keyword evidence="2" id="KW-0479">Metal-binding</keyword>
<organism evidence="5 6">
    <name type="scientific">Rhynchospora tenuis</name>
    <dbReference type="NCBI Taxonomy" id="198213"/>
    <lineage>
        <taxon>Eukaryota</taxon>
        <taxon>Viridiplantae</taxon>
        <taxon>Streptophyta</taxon>
        <taxon>Embryophyta</taxon>
        <taxon>Tracheophyta</taxon>
        <taxon>Spermatophyta</taxon>
        <taxon>Magnoliopsida</taxon>
        <taxon>Liliopsida</taxon>
        <taxon>Poales</taxon>
        <taxon>Cyperaceae</taxon>
        <taxon>Cyperoideae</taxon>
        <taxon>Rhynchosporeae</taxon>
        <taxon>Rhynchospora</taxon>
    </lineage>
</organism>
<dbReference type="AlphaFoldDB" id="A0AAD6A1Y7"/>
<dbReference type="InterPro" id="IPR001055">
    <property type="entry name" value="Adrenodoxin-like"/>
</dbReference>
<comment type="caution">
    <text evidence="5">The sequence shown here is derived from an EMBL/GenBank/DDBJ whole genome shotgun (WGS) entry which is preliminary data.</text>
</comment>
<evidence type="ECO:0000313" key="6">
    <source>
        <dbReference type="Proteomes" id="UP001210211"/>
    </source>
</evidence>
<dbReference type="Gene3D" id="3.10.20.30">
    <property type="match status" value="1"/>
</dbReference>
<dbReference type="EMBL" id="JAMRDG010000001">
    <property type="protein sequence ID" value="KAJ3708201.1"/>
    <property type="molecule type" value="Genomic_DNA"/>
</dbReference>
<dbReference type="InterPro" id="IPR012675">
    <property type="entry name" value="Beta-grasp_dom_sf"/>
</dbReference>
<evidence type="ECO:0000256" key="3">
    <source>
        <dbReference type="ARBA" id="ARBA00023004"/>
    </source>
</evidence>
<reference evidence="5 6" key="1">
    <citation type="journal article" date="2022" name="Cell">
        <title>Repeat-based holocentromeres influence genome architecture and karyotype evolution.</title>
        <authorList>
            <person name="Hofstatter P.G."/>
            <person name="Thangavel G."/>
            <person name="Lux T."/>
            <person name="Neumann P."/>
            <person name="Vondrak T."/>
            <person name="Novak P."/>
            <person name="Zhang M."/>
            <person name="Costa L."/>
            <person name="Castellani M."/>
            <person name="Scott A."/>
            <person name="Toegelov H."/>
            <person name="Fuchs J."/>
            <person name="Mata-Sucre Y."/>
            <person name="Dias Y."/>
            <person name="Vanzela A.L.L."/>
            <person name="Huettel B."/>
            <person name="Almeida C.C.S."/>
            <person name="Simkova H."/>
            <person name="Souza G."/>
            <person name="Pedrosa-Harand A."/>
            <person name="Macas J."/>
            <person name="Mayer K.F.X."/>
            <person name="Houben A."/>
            <person name="Marques A."/>
        </authorList>
    </citation>
    <scope>NUCLEOTIDE SEQUENCE [LARGE SCALE GENOMIC DNA]</scope>
    <source>
        <strain evidence="5">RhyTen1mFocal</strain>
    </source>
</reference>
<evidence type="ECO:0000313" key="5">
    <source>
        <dbReference type="EMBL" id="KAJ3708201.1"/>
    </source>
</evidence>
<keyword evidence="1" id="KW-0001">2Fe-2S</keyword>
<dbReference type="GO" id="GO:0140647">
    <property type="term" value="P:P450-containing electron transport chain"/>
    <property type="evidence" value="ECO:0007669"/>
    <property type="project" value="InterPro"/>
</dbReference>
<protein>
    <recommendedName>
        <fullName evidence="7">Ferredoxin</fullName>
    </recommendedName>
</protein>
<dbReference type="PANTHER" id="PTHR23426">
    <property type="entry name" value="FERREDOXIN/ADRENODOXIN"/>
    <property type="match status" value="1"/>
</dbReference>
<keyword evidence="3" id="KW-0408">Iron</keyword>
<dbReference type="InterPro" id="IPR036010">
    <property type="entry name" value="2Fe-2S_ferredoxin-like_sf"/>
</dbReference>
<sequence>MYPKSYAFTTYPFIFVDKVPTGNWKILAQKSLFHCISSTNINTSTFSLSADPKSPLKLTIKPLAMALASLRRIGAPISLLSKHQIFRPTSSASASASAKVSDRIVRLFAIDLDGNKREVVGLTGQTLLKALANAGLIDPASHRLEEIDACSAECEVHIAQEWLEKMPEPSYEERYVLTRASRNRVLNKHARLGCQVVLEPEHQNMVVAIPEPKPWDIP</sequence>
<dbReference type="Proteomes" id="UP001210211">
    <property type="component" value="Unassembled WGS sequence"/>
</dbReference>
<dbReference type="GO" id="GO:0046872">
    <property type="term" value="F:metal ion binding"/>
    <property type="evidence" value="ECO:0007669"/>
    <property type="project" value="UniProtKB-KW"/>
</dbReference>
<keyword evidence="6" id="KW-1185">Reference proteome</keyword>
<proteinExistence type="predicted"/>
<evidence type="ECO:0000256" key="1">
    <source>
        <dbReference type="ARBA" id="ARBA00022714"/>
    </source>
</evidence>